<sequence>MEDLLGIIIPLIAVVGWLFGMFKNEDSEENNGQPVPKPPQTTPGPAQTETRKSNPEQHAMEAGEESRAQTYYEKKREKMSELKTGQTNINRSEINQGASINDNSRTERTSSVKEDRNKASRSNGSSSELSIRRNLSRNGIAGSVVMAEVLGQPRALRPYKRSQQTK</sequence>
<keyword evidence="2" id="KW-0472">Membrane</keyword>
<reference evidence="3 4" key="1">
    <citation type="submission" date="2016-10" db="EMBL/GenBank/DDBJ databases">
        <authorList>
            <person name="de Groot N.N."/>
        </authorList>
    </citation>
    <scope>NUCLEOTIDE SEQUENCE [LARGE SCALE GENOMIC DNA]</scope>
    <source>
        <strain evidence="3 4">CGMCC 1.6502</strain>
    </source>
</reference>
<accession>A0A1G9CPS4</accession>
<evidence type="ECO:0000256" key="1">
    <source>
        <dbReference type="SAM" id="MobiDB-lite"/>
    </source>
</evidence>
<protein>
    <submittedName>
        <fullName evidence="3">Uncharacterized protein</fullName>
    </submittedName>
</protein>
<gene>
    <name evidence="3" type="ORF">SAMN05216243_3476</name>
</gene>
<dbReference type="OrthoDB" id="2692154at2"/>
<dbReference type="RefSeq" id="WP_093216922.1">
    <property type="nucleotide sequence ID" value="NZ_FNFL01000008.1"/>
</dbReference>
<feature type="compositionally biased region" description="Polar residues" evidence="1">
    <location>
        <begin position="83"/>
        <end position="103"/>
    </location>
</feature>
<dbReference type="STRING" id="407036.SAMN05216243_3476"/>
<feature type="transmembrane region" description="Helical" evidence="2">
    <location>
        <begin position="6"/>
        <end position="22"/>
    </location>
</feature>
<name>A0A1G9CPS4_9BACI</name>
<dbReference type="AlphaFoldDB" id="A0A1G9CPS4"/>
<dbReference type="Proteomes" id="UP000198694">
    <property type="component" value="Unassembled WGS sequence"/>
</dbReference>
<organism evidence="3 4">
    <name type="scientific">Sediminibacillus albus</name>
    <dbReference type="NCBI Taxonomy" id="407036"/>
    <lineage>
        <taxon>Bacteria</taxon>
        <taxon>Bacillati</taxon>
        <taxon>Bacillota</taxon>
        <taxon>Bacilli</taxon>
        <taxon>Bacillales</taxon>
        <taxon>Bacillaceae</taxon>
        <taxon>Sediminibacillus</taxon>
    </lineage>
</organism>
<evidence type="ECO:0000256" key="2">
    <source>
        <dbReference type="SAM" id="Phobius"/>
    </source>
</evidence>
<proteinExistence type="predicted"/>
<keyword evidence="4" id="KW-1185">Reference proteome</keyword>
<evidence type="ECO:0000313" key="3">
    <source>
        <dbReference type="EMBL" id="SDK53576.1"/>
    </source>
</evidence>
<dbReference type="EMBL" id="FNFL01000008">
    <property type="protein sequence ID" value="SDK53576.1"/>
    <property type="molecule type" value="Genomic_DNA"/>
</dbReference>
<keyword evidence="2" id="KW-1133">Transmembrane helix</keyword>
<feature type="compositionally biased region" description="Basic and acidic residues" evidence="1">
    <location>
        <begin position="49"/>
        <end position="81"/>
    </location>
</feature>
<keyword evidence="2" id="KW-0812">Transmembrane</keyword>
<evidence type="ECO:0000313" key="4">
    <source>
        <dbReference type="Proteomes" id="UP000198694"/>
    </source>
</evidence>
<feature type="compositionally biased region" description="Polar residues" evidence="1">
    <location>
        <begin position="120"/>
        <end position="129"/>
    </location>
</feature>
<feature type="region of interest" description="Disordered" evidence="1">
    <location>
        <begin position="26"/>
        <end position="139"/>
    </location>
</feature>
<feature type="compositionally biased region" description="Basic and acidic residues" evidence="1">
    <location>
        <begin position="104"/>
        <end position="118"/>
    </location>
</feature>